<organism evidence="1 2">
    <name type="scientific">Vibrio orientalis CIP 102891 = ATCC 33934</name>
    <dbReference type="NCBI Taxonomy" id="675816"/>
    <lineage>
        <taxon>Bacteria</taxon>
        <taxon>Pseudomonadati</taxon>
        <taxon>Pseudomonadota</taxon>
        <taxon>Gammaproteobacteria</taxon>
        <taxon>Vibrionales</taxon>
        <taxon>Vibrionaceae</taxon>
        <taxon>Vibrio</taxon>
        <taxon>Vibrio oreintalis group</taxon>
    </lineage>
</organism>
<protein>
    <submittedName>
        <fullName evidence="1">Uncharacterized protein</fullName>
    </submittedName>
</protein>
<comment type="caution">
    <text evidence="1">The sequence shown here is derived from an EMBL/GenBank/DDBJ whole genome shotgun (WGS) entry which is preliminary data.</text>
</comment>
<evidence type="ECO:0000313" key="2">
    <source>
        <dbReference type="Proteomes" id="UP000002817"/>
    </source>
</evidence>
<gene>
    <name evidence="1" type="ORF">VIOR3934_00040</name>
</gene>
<reference evidence="1 2" key="1">
    <citation type="journal article" date="2012" name="Int. J. Syst. Evol. Microbiol.">
        <title>Vibrio caribbeanicus sp. nov., isolated from the marine sponge Scleritoderma cyanea.</title>
        <authorList>
            <person name="Hoffmann M."/>
            <person name="Monday S.R."/>
            <person name="Allard M.W."/>
            <person name="Strain E.A."/>
            <person name="Whittaker P."/>
            <person name="Naum M."/>
            <person name="McCarthy P.J."/>
            <person name="Lopez J.V."/>
            <person name="Fischer M."/>
            <person name="Brown E.W."/>
        </authorList>
    </citation>
    <scope>NUCLEOTIDE SEQUENCE [LARGE SCALE GENOMIC DNA]</scope>
    <source>
        <strain evidence="2">CIP 102891 / ATCC 33934</strain>
    </source>
</reference>
<dbReference type="AlphaFoldDB" id="F9SSA7"/>
<dbReference type="Proteomes" id="UP000002817">
    <property type="component" value="Unassembled WGS sequence"/>
</dbReference>
<dbReference type="EMBL" id="AFWH01000021">
    <property type="protein sequence ID" value="EGU50739.1"/>
    <property type="molecule type" value="Genomic_DNA"/>
</dbReference>
<name>F9SSA7_VIBOR</name>
<accession>F9SSA7</accession>
<proteinExistence type="predicted"/>
<sequence>MTASYVANSLESLWDFVDSDYSKIVSGGHVHCLFSKCDFYPSDIWFISNKTRLTKITFTKSSGGFVRKNIEDFTWHDDLKLVE</sequence>
<evidence type="ECO:0000313" key="1">
    <source>
        <dbReference type="EMBL" id="EGU50739.1"/>
    </source>
</evidence>